<protein>
    <recommendedName>
        <fullName evidence="4">Spo12-like protein</fullName>
    </recommendedName>
</protein>
<sequence length="111" mass="11893">MDFSSAPASKPVLGDKDVNTAITSGTIHSNDSSKDIKSMEYHRQVLQSKMEAEGPKQYISPSDNIMSPCTAKLKALRTKQAGKAKPKSLFAQASARKIMEGSSNSSPFGSE</sequence>
<evidence type="ECO:0000313" key="2">
    <source>
        <dbReference type="EMBL" id="CAK7271846.1"/>
    </source>
</evidence>
<comment type="caution">
    <text evidence="2">The sequence shown here is derived from an EMBL/GenBank/DDBJ whole genome shotgun (WGS) entry which is preliminary data.</text>
</comment>
<reference evidence="2 3" key="1">
    <citation type="submission" date="2024-01" db="EMBL/GenBank/DDBJ databases">
        <authorList>
            <person name="Allen C."/>
            <person name="Tagirdzhanova G."/>
        </authorList>
    </citation>
    <scope>NUCLEOTIDE SEQUENCE [LARGE SCALE GENOMIC DNA]</scope>
    <source>
        <strain evidence="2 3">CBS 573.63</strain>
    </source>
</reference>
<dbReference type="InterPro" id="IPR007727">
    <property type="entry name" value="Spo12"/>
</dbReference>
<evidence type="ECO:0000313" key="3">
    <source>
        <dbReference type="Proteomes" id="UP001642501"/>
    </source>
</evidence>
<name>A0ABP0DY19_9PEZI</name>
<evidence type="ECO:0008006" key="4">
    <source>
        <dbReference type="Google" id="ProtNLM"/>
    </source>
</evidence>
<dbReference type="Pfam" id="PF05032">
    <property type="entry name" value="Spo12"/>
    <property type="match status" value="1"/>
</dbReference>
<gene>
    <name evidence="2" type="ORF">SEPCBS57363_004832</name>
</gene>
<keyword evidence="3" id="KW-1185">Reference proteome</keyword>
<dbReference type="EMBL" id="CAWUOM010000095">
    <property type="protein sequence ID" value="CAK7271846.1"/>
    <property type="molecule type" value="Genomic_DNA"/>
</dbReference>
<evidence type="ECO:0000256" key="1">
    <source>
        <dbReference type="SAM" id="MobiDB-lite"/>
    </source>
</evidence>
<organism evidence="2 3">
    <name type="scientific">Sporothrix epigloea</name>
    <dbReference type="NCBI Taxonomy" id="1892477"/>
    <lineage>
        <taxon>Eukaryota</taxon>
        <taxon>Fungi</taxon>
        <taxon>Dikarya</taxon>
        <taxon>Ascomycota</taxon>
        <taxon>Pezizomycotina</taxon>
        <taxon>Sordariomycetes</taxon>
        <taxon>Sordariomycetidae</taxon>
        <taxon>Ophiostomatales</taxon>
        <taxon>Ophiostomataceae</taxon>
        <taxon>Sporothrix</taxon>
    </lineage>
</organism>
<dbReference type="Proteomes" id="UP001642501">
    <property type="component" value="Unassembled WGS sequence"/>
</dbReference>
<feature type="region of interest" description="Disordered" evidence="1">
    <location>
        <begin position="78"/>
        <end position="111"/>
    </location>
</feature>
<feature type="compositionally biased region" description="Polar residues" evidence="1">
    <location>
        <begin position="20"/>
        <end position="30"/>
    </location>
</feature>
<proteinExistence type="predicted"/>
<accession>A0ABP0DY19</accession>
<feature type="region of interest" description="Disordered" evidence="1">
    <location>
        <begin position="1"/>
        <end position="35"/>
    </location>
</feature>
<feature type="compositionally biased region" description="Polar residues" evidence="1">
    <location>
        <begin position="101"/>
        <end position="111"/>
    </location>
</feature>